<keyword evidence="3" id="KW-0119">Carbohydrate metabolism</keyword>
<organism evidence="4 5">
    <name type="scientific">Candidatus Faecivivens stercoravium</name>
    <dbReference type="NCBI Taxonomy" id="2840803"/>
    <lineage>
        <taxon>Bacteria</taxon>
        <taxon>Bacillati</taxon>
        <taxon>Bacillota</taxon>
        <taxon>Clostridia</taxon>
        <taxon>Eubacteriales</taxon>
        <taxon>Oscillospiraceae</taxon>
        <taxon>Oscillospiraceae incertae sedis</taxon>
        <taxon>Candidatus Faecivivens</taxon>
    </lineage>
</organism>
<dbReference type="InterPro" id="IPR000600">
    <property type="entry name" value="ROK"/>
</dbReference>
<comment type="caution">
    <text evidence="4">The sequence shown here is derived from an EMBL/GenBank/DDBJ whole genome shotgun (WGS) entry which is preliminary data.</text>
</comment>
<dbReference type="InterPro" id="IPR043129">
    <property type="entry name" value="ATPase_NBD"/>
</dbReference>
<dbReference type="Proteomes" id="UP000824241">
    <property type="component" value="Unassembled WGS sequence"/>
</dbReference>
<reference evidence="4" key="1">
    <citation type="submission" date="2020-10" db="EMBL/GenBank/DDBJ databases">
        <authorList>
            <person name="Gilroy R."/>
        </authorList>
    </citation>
    <scope>NUCLEOTIDE SEQUENCE</scope>
    <source>
        <strain evidence="4">CHK189-12415</strain>
    </source>
</reference>
<comment type="similarity">
    <text evidence="2">Belongs to the ROK (NagC/XylR) family.</text>
</comment>
<accession>A0A9D1J5C6</accession>
<protein>
    <submittedName>
        <fullName evidence="4">ROK family transcriptional regulator</fullName>
    </submittedName>
</protein>
<keyword evidence="3" id="KW-0859">Xylose metabolism</keyword>
<dbReference type="SUPFAM" id="SSF46785">
    <property type="entry name" value="Winged helix' DNA-binding domain"/>
    <property type="match status" value="1"/>
</dbReference>
<dbReference type="InterPro" id="IPR036388">
    <property type="entry name" value="WH-like_DNA-bd_sf"/>
</dbReference>
<proteinExistence type="inferred from homology"/>
<evidence type="ECO:0000313" key="5">
    <source>
        <dbReference type="Proteomes" id="UP000824241"/>
    </source>
</evidence>
<dbReference type="Gene3D" id="3.30.420.40">
    <property type="match status" value="2"/>
</dbReference>
<gene>
    <name evidence="4" type="ORF">IAB37_08875</name>
</gene>
<evidence type="ECO:0000313" key="4">
    <source>
        <dbReference type="EMBL" id="HIR61671.1"/>
    </source>
</evidence>
<evidence type="ECO:0000256" key="2">
    <source>
        <dbReference type="ARBA" id="ARBA00006479"/>
    </source>
</evidence>
<dbReference type="SUPFAM" id="SSF53067">
    <property type="entry name" value="Actin-like ATPase domain"/>
    <property type="match status" value="1"/>
</dbReference>
<dbReference type="AlphaFoldDB" id="A0A9D1J5C6"/>
<comment type="function">
    <text evidence="1">Transcriptional repressor of xylose-utilizing enzymes.</text>
</comment>
<evidence type="ECO:0000256" key="3">
    <source>
        <dbReference type="ARBA" id="ARBA00022629"/>
    </source>
</evidence>
<reference evidence="4" key="2">
    <citation type="journal article" date="2021" name="PeerJ">
        <title>Extensive microbial diversity within the chicken gut microbiome revealed by metagenomics and culture.</title>
        <authorList>
            <person name="Gilroy R."/>
            <person name="Ravi A."/>
            <person name="Getino M."/>
            <person name="Pursley I."/>
            <person name="Horton D.L."/>
            <person name="Alikhan N.F."/>
            <person name="Baker D."/>
            <person name="Gharbi K."/>
            <person name="Hall N."/>
            <person name="Watson M."/>
            <person name="Adriaenssens E.M."/>
            <person name="Foster-Nyarko E."/>
            <person name="Jarju S."/>
            <person name="Secka A."/>
            <person name="Antonio M."/>
            <person name="Oren A."/>
            <person name="Chaudhuri R.R."/>
            <person name="La Ragione R."/>
            <person name="Hildebrand F."/>
            <person name="Pallen M.J."/>
        </authorList>
    </citation>
    <scope>NUCLEOTIDE SEQUENCE</scope>
    <source>
        <strain evidence="4">CHK189-12415</strain>
    </source>
</reference>
<dbReference type="InterPro" id="IPR036390">
    <property type="entry name" value="WH_DNA-bd_sf"/>
</dbReference>
<sequence length="398" mass="44270">MENVGISKLDLKRQNRRQILRLLRNAGPTSRIDIAHTIHITKAAVTIITNEMIREGILQEIGEQAPTGGKVPRGRKKILLDYNPTWRLVLGVSVQGEWLDVGLCTLRGETVEHHALMIDPSTTFQKLVQMVGEVYHDLAYKNDLKPEMILALGVTVDPAYRALCRVETKGDEEDYGALREELEKIVPAPIVFGRLTDGLATAESDFRPGPEKAPLHQVILQMGGSFQSTVTVGQEYYRGGSGRSCNFGDLPLGDGARRDKARDRLSREAVSGQIKALHTQKLSPALDALAMDNPQRAEWTFCRSGFTPEDPAVRQYFERIREDYLAILMGVLTFLDPEQLVVFPDGCVMEALAQAMRMAETRAGVPVRLSRFDETNLYLTGAALAVREYFTNRGGYIG</sequence>
<dbReference type="PANTHER" id="PTHR18964:SF149">
    <property type="entry name" value="BIFUNCTIONAL UDP-N-ACETYLGLUCOSAMINE 2-EPIMERASE_N-ACETYLMANNOSAMINE KINASE"/>
    <property type="match status" value="1"/>
</dbReference>
<dbReference type="EMBL" id="DVHA01000288">
    <property type="protein sequence ID" value="HIR61671.1"/>
    <property type="molecule type" value="Genomic_DNA"/>
</dbReference>
<dbReference type="PANTHER" id="PTHR18964">
    <property type="entry name" value="ROK (REPRESSOR, ORF, KINASE) FAMILY"/>
    <property type="match status" value="1"/>
</dbReference>
<name>A0A9D1J5C6_9FIRM</name>
<dbReference type="Gene3D" id="1.10.10.10">
    <property type="entry name" value="Winged helix-like DNA-binding domain superfamily/Winged helix DNA-binding domain"/>
    <property type="match status" value="1"/>
</dbReference>
<dbReference type="GO" id="GO:0042732">
    <property type="term" value="P:D-xylose metabolic process"/>
    <property type="evidence" value="ECO:0007669"/>
    <property type="project" value="UniProtKB-KW"/>
</dbReference>
<evidence type="ECO:0000256" key="1">
    <source>
        <dbReference type="ARBA" id="ARBA00002486"/>
    </source>
</evidence>
<dbReference type="Pfam" id="PF13412">
    <property type="entry name" value="HTH_24"/>
    <property type="match status" value="1"/>
</dbReference>